<dbReference type="AlphaFoldDB" id="A0AAT9GHP9"/>
<accession>A0AAT9GHP9</accession>
<sequence>MNNQNDLGQEERNNEIENNILKYQSDFYEASSEVSKISRNLVFAVLGILLIFRNLESNAGPFIPKELNWPLILIVIFIVLDLAHYIFRTFSILHFYTRKKNKYNKEVETKKISDVNYPDYPKYIPLISWVLFIMKISCSLISFILVIIFLVPKLF</sequence>
<organism evidence="2">
    <name type="scientific">Sediminibacterium sp. KACHI17</name>
    <dbReference type="NCBI Taxonomy" id="1751071"/>
    <lineage>
        <taxon>Bacteria</taxon>
        <taxon>Pseudomonadati</taxon>
        <taxon>Bacteroidota</taxon>
        <taxon>Chitinophagia</taxon>
        <taxon>Chitinophagales</taxon>
        <taxon>Chitinophagaceae</taxon>
        <taxon>Sediminibacterium</taxon>
    </lineage>
</organism>
<feature type="transmembrane region" description="Helical" evidence="1">
    <location>
        <begin position="67"/>
        <end position="87"/>
    </location>
</feature>
<reference evidence="2" key="1">
    <citation type="submission" date="2024-02" db="EMBL/GenBank/DDBJ databases">
        <title>Sediminibacterium planktonica sp. nov. and Sediminibacterium longus sp. nov., isolated from surface lake and river water.</title>
        <authorList>
            <person name="Watanabe K."/>
            <person name="Takemine S."/>
            <person name="Ishii Y."/>
            <person name="Ogata Y."/>
            <person name="Shindo C."/>
            <person name="Suda W."/>
        </authorList>
    </citation>
    <scope>NUCLEOTIDE SEQUENCE</scope>
    <source>
        <strain evidence="2">KACHI17</strain>
    </source>
</reference>
<keyword evidence="1" id="KW-0812">Transmembrane</keyword>
<evidence type="ECO:0000313" key="2">
    <source>
        <dbReference type="EMBL" id="BFG70143.1"/>
    </source>
</evidence>
<dbReference type="EMBL" id="AP029612">
    <property type="protein sequence ID" value="BFG70143.1"/>
    <property type="molecule type" value="Genomic_DNA"/>
</dbReference>
<evidence type="ECO:0000256" key="1">
    <source>
        <dbReference type="SAM" id="Phobius"/>
    </source>
</evidence>
<gene>
    <name evidence="2" type="ORF">KACHI17_10240</name>
</gene>
<proteinExistence type="predicted"/>
<feature type="transmembrane region" description="Helical" evidence="1">
    <location>
        <begin position="37"/>
        <end position="55"/>
    </location>
</feature>
<keyword evidence="1" id="KW-1133">Transmembrane helix</keyword>
<feature type="transmembrane region" description="Helical" evidence="1">
    <location>
        <begin position="126"/>
        <end position="151"/>
    </location>
</feature>
<name>A0AAT9GHP9_9BACT</name>
<keyword evidence="1" id="KW-0472">Membrane</keyword>
<protein>
    <recommendedName>
        <fullName evidence="3">DUF3899 domain-containing protein</fullName>
    </recommendedName>
</protein>
<evidence type="ECO:0008006" key="3">
    <source>
        <dbReference type="Google" id="ProtNLM"/>
    </source>
</evidence>